<name>A0A2A9CP90_9ACTN</name>
<dbReference type="AlphaFoldDB" id="A0A2A9CP90"/>
<proteinExistence type="inferred from homology"/>
<accession>A0A2A9CP90</accession>
<dbReference type="PROSITE" id="PS50949">
    <property type="entry name" value="HTH_GNTR"/>
    <property type="match status" value="1"/>
</dbReference>
<dbReference type="GO" id="GO:0003677">
    <property type="term" value="F:DNA binding"/>
    <property type="evidence" value="ECO:0007669"/>
    <property type="project" value="UniProtKB-KW"/>
</dbReference>
<sequence>MARLVGLLGPRDPDVPAYRWLADGLRLLIADGRLPSGQALPSERRLTEALDLSRTTVTRAYAVLVEDGFLRARQGSGHVATLPLGQQRVGVGGALLPGFGTGEALLDLTCAAGRAPVGTAEAYAKAVQQLPSYLAGTGYATAGLPQLQALIAQRYAQRGLPTEPDQILVVSGALSGVSLAVRALTRPGDPVLVETPSYPNSVDAARRSGARLIPIAVEPDGWDLEAIASTVAATRPVAAQLILDFHNPTGALMLDAEREQLAAALRRAGTVAIVDETMLEVELDEVERPLPFAAHLSRTILVGSSSKSHWGGLRTGWLRVPRPLLPRLLQARIADDLGAPILEQLTLTELLAARPGLHPESRAALRASRQAMVDALPSALPGARWTVPAGGLSLWVELPEPRSRQLAAAARELELLISPGPQFALQHGLDSFVRLPYKDPAEVVTEAIGRLAQAWLAVQESPGRRAGSALRPVVA</sequence>
<keyword evidence="8" id="KW-1185">Reference proteome</keyword>
<dbReference type="PANTHER" id="PTHR46577:SF1">
    <property type="entry name" value="HTH-TYPE TRANSCRIPTIONAL REGULATORY PROTEIN GABR"/>
    <property type="match status" value="1"/>
</dbReference>
<dbReference type="CDD" id="cd07377">
    <property type="entry name" value="WHTH_GntR"/>
    <property type="match status" value="1"/>
</dbReference>
<dbReference type="Gene3D" id="1.10.10.10">
    <property type="entry name" value="Winged helix-like DNA-binding domain superfamily/Winged helix DNA-binding domain"/>
    <property type="match status" value="1"/>
</dbReference>
<reference evidence="7 8" key="1">
    <citation type="submission" date="2017-10" db="EMBL/GenBank/DDBJ databases">
        <title>Sequencing the genomes of 1000 actinobacteria strains.</title>
        <authorList>
            <person name="Klenk H.-P."/>
        </authorList>
    </citation>
    <scope>NUCLEOTIDE SEQUENCE [LARGE SCALE GENOMIC DNA]</scope>
    <source>
        <strain evidence="7 8">DSM 15597</strain>
    </source>
</reference>
<evidence type="ECO:0000256" key="3">
    <source>
        <dbReference type="ARBA" id="ARBA00023015"/>
    </source>
</evidence>
<dbReference type="OrthoDB" id="199743at2"/>
<dbReference type="Proteomes" id="UP000226079">
    <property type="component" value="Unassembled WGS sequence"/>
</dbReference>
<dbReference type="PANTHER" id="PTHR46577">
    <property type="entry name" value="HTH-TYPE TRANSCRIPTIONAL REGULATORY PROTEIN GABR"/>
    <property type="match status" value="1"/>
</dbReference>
<evidence type="ECO:0000256" key="1">
    <source>
        <dbReference type="ARBA" id="ARBA00005384"/>
    </source>
</evidence>
<evidence type="ECO:0000313" key="8">
    <source>
        <dbReference type="Proteomes" id="UP000226079"/>
    </source>
</evidence>
<evidence type="ECO:0000256" key="5">
    <source>
        <dbReference type="ARBA" id="ARBA00023163"/>
    </source>
</evidence>
<organism evidence="7 8">
    <name type="scientific">Propionicimonas paludicola</name>
    <dbReference type="NCBI Taxonomy" id="185243"/>
    <lineage>
        <taxon>Bacteria</taxon>
        <taxon>Bacillati</taxon>
        <taxon>Actinomycetota</taxon>
        <taxon>Actinomycetes</taxon>
        <taxon>Propionibacteriales</taxon>
        <taxon>Nocardioidaceae</taxon>
        <taxon>Propionicimonas</taxon>
    </lineage>
</organism>
<evidence type="ECO:0000256" key="2">
    <source>
        <dbReference type="ARBA" id="ARBA00022898"/>
    </source>
</evidence>
<dbReference type="InterPro" id="IPR015424">
    <property type="entry name" value="PyrdxlP-dep_Trfase"/>
</dbReference>
<dbReference type="InterPro" id="IPR000524">
    <property type="entry name" value="Tscrpt_reg_HTH_GntR"/>
</dbReference>
<keyword evidence="4" id="KW-0238">DNA-binding</keyword>
<evidence type="ECO:0000256" key="4">
    <source>
        <dbReference type="ARBA" id="ARBA00023125"/>
    </source>
</evidence>
<keyword evidence="3" id="KW-0805">Transcription regulation</keyword>
<dbReference type="Pfam" id="PF00155">
    <property type="entry name" value="Aminotran_1_2"/>
    <property type="match status" value="1"/>
</dbReference>
<gene>
    <name evidence="7" type="ORF">ATK74_0690</name>
</gene>
<protein>
    <submittedName>
        <fullName evidence="7">GntR family transcriptional regulator</fullName>
    </submittedName>
</protein>
<evidence type="ECO:0000259" key="6">
    <source>
        <dbReference type="PROSITE" id="PS50949"/>
    </source>
</evidence>
<keyword evidence="2" id="KW-0663">Pyridoxal phosphate</keyword>
<dbReference type="InterPro" id="IPR036390">
    <property type="entry name" value="WH_DNA-bd_sf"/>
</dbReference>
<dbReference type="SUPFAM" id="SSF46785">
    <property type="entry name" value="Winged helix' DNA-binding domain"/>
    <property type="match status" value="1"/>
</dbReference>
<dbReference type="SMART" id="SM00345">
    <property type="entry name" value="HTH_GNTR"/>
    <property type="match status" value="1"/>
</dbReference>
<dbReference type="SUPFAM" id="SSF53383">
    <property type="entry name" value="PLP-dependent transferases"/>
    <property type="match status" value="1"/>
</dbReference>
<comment type="caution">
    <text evidence="7">The sequence shown here is derived from an EMBL/GenBank/DDBJ whole genome shotgun (WGS) entry which is preliminary data.</text>
</comment>
<dbReference type="InterPro" id="IPR036388">
    <property type="entry name" value="WH-like_DNA-bd_sf"/>
</dbReference>
<feature type="domain" description="HTH gntR-type" evidence="6">
    <location>
        <begin position="15"/>
        <end position="83"/>
    </location>
</feature>
<keyword evidence="5" id="KW-0804">Transcription</keyword>
<comment type="similarity">
    <text evidence="1">In the C-terminal section; belongs to the class-I pyridoxal-phosphate-dependent aminotransferase family.</text>
</comment>
<dbReference type="GO" id="GO:0030170">
    <property type="term" value="F:pyridoxal phosphate binding"/>
    <property type="evidence" value="ECO:0007669"/>
    <property type="project" value="InterPro"/>
</dbReference>
<dbReference type="GO" id="GO:0003700">
    <property type="term" value="F:DNA-binding transcription factor activity"/>
    <property type="evidence" value="ECO:0007669"/>
    <property type="project" value="InterPro"/>
</dbReference>
<dbReference type="InterPro" id="IPR004839">
    <property type="entry name" value="Aminotransferase_I/II_large"/>
</dbReference>
<dbReference type="Pfam" id="PF00392">
    <property type="entry name" value="GntR"/>
    <property type="match status" value="1"/>
</dbReference>
<dbReference type="EMBL" id="PDJC01000001">
    <property type="protein sequence ID" value="PFG16158.1"/>
    <property type="molecule type" value="Genomic_DNA"/>
</dbReference>
<dbReference type="CDD" id="cd00609">
    <property type="entry name" value="AAT_like"/>
    <property type="match status" value="1"/>
</dbReference>
<dbReference type="PRINTS" id="PR00035">
    <property type="entry name" value="HTHGNTR"/>
</dbReference>
<evidence type="ECO:0000313" key="7">
    <source>
        <dbReference type="EMBL" id="PFG16158.1"/>
    </source>
</evidence>
<dbReference type="InterPro" id="IPR015421">
    <property type="entry name" value="PyrdxlP-dep_Trfase_major"/>
</dbReference>
<dbReference type="InterPro" id="IPR051446">
    <property type="entry name" value="HTH_trans_reg/aminotransferase"/>
</dbReference>
<dbReference type="Gene3D" id="3.40.640.10">
    <property type="entry name" value="Type I PLP-dependent aspartate aminotransferase-like (Major domain)"/>
    <property type="match status" value="1"/>
</dbReference>